<dbReference type="PANTHER" id="PTHR33442">
    <property type="entry name" value="TRANS-3-HYDROXY-L-PROLINE DEHYDRATASE"/>
    <property type="match status" value="1"/>
</dbReference>
<keyword evidence="3" id="KW-1185">Reference proteome</keyword>
<comment type="similarity">
    <text evidence="1">Belongs to the proline racemase family.</text>
</comment>
<dbReference type="Pfam" id="PF05544">
    <property type="entry name" value="Pro_racemase"/>
    <property type="match status" value="1"/>
</dbReference>
<protein>
    <submittedName>
        <fullName evidence="2">Proline racemase</fullName>
    </submittedName>
</protein>
<dbReference type="GO" id="GO:0047580">
    <property type="term" value="F:4-hydroxyproline epimerase activity"/>
    <property type="evidence" value="ECO:0007669"/>
    <property type="project" value="TreeGrafter"/>
</dbReference>
<dbReference type="EMBL" id="FNGI01000006">
    <property type="protein sequence ID" value="SDL69340.1"/>
    <property type="molecule type" value="Genomic_DNA"/>
</dbReference>
<gene>
    <name evidence="2" type="ORF">SAMN05661010_02302</name>
</gene>
<proteinExistence type="inferred from homology"/>
<name>A0A1G9M502_9GAMM</name>
<evidence type="ECO:0000256" key="1">
    <source>
        <dbReference type="ARBA" id="ARBA00007529"/>
    </source>
</evidence>
<dbReference type="Gene3D" id="3.10.310.10">
    <property type="entry name" value="Diaminopimelate Epimerase, Chain A, domain 1"/>
    <property type="match status" value="2"/>
</dbReference>
<dbReference type="PANTHER" id="PTHR33442:SF5">
    <property type="entry name" value="BIFUNCTIONAL TRANS-3-HYDROXY-L-PROLINE DEHYDRATASE_2-EPIMERASE"/>
    <property type="match status" value="1"/>
</dbReference>
<dbReference type="STRING" id="119000.SAMN05661010_02302"/>
<dbReference type="AlphaFoldDB" id="A0A1G9M502"/>
<sequence length="358" mass="37997">MSATDKLADCRILTLIDAHAGGDLGRVVMAGVGNLPTGSVAERALFLRERADGLRRLLIREPYGDPSHCINLVVPPASPEADAGLIIMGTMGYPDFSGSNAMCTVAALVKAERLALKDGQGDLSLETPGGVTRLNVSHRAGKLETVSYDALPGFVAEEECWADVEGWGRVRYSLVYGGVFYAVVSATDVGLDPARTPTPTLTQFFSDFLRVAARQKLHHPVLGAMPPLSLALLASPLEADSSGVAVARVAVYMEPRVICRGPTGTGTTALLAWLARRGEIEAGSTIRTISPYGNEFSGTLSATKIAVGGKPAVKTRITGRPHLLSPGRIVVDLDDPRVDRRELETILVHGEDKPSSQH</sequence>
<evidence type="ECO:0000313" key="3">
    <source>
        <dbReference type="Proteomes" id="UP000198654"/>
    </source>
</evidence>
<dbReference type="RefSeq" id="WP_089728679.1">
    <property type="nucleotide sequence ID" value="NZ_FNGI01000006.1"/>
</dbReference>
<evidence type="ECO:0000313" key="2">
    <source>
        <dbReference type="EMBL" id="SDL69340.1"/>
    </source>
</evidence>
<dbReference type="Proteomes" id="UP000198654">
    <property type="component" value="Unassembled WGS sequence"/>
</dbReference>
<organism evidence="2 3">
    <name type="scientific">Modicisalibacter muralis</name>
    <dbReference type="NCBI Taxonomy" id="119000"/>
    <lineage>
        <taxon>Bacteria</taxon>
        <taxon>Pseudomonadati</taxon>
        <taxon>Pseudomonadota</taxon>
        <taxon>Gammaproteobacteria</taxon>
        <taxon>Oceanospirillales</taxon>
        <taxon>Halomonadaceae</taxon>
        <taxon>Modicisalibacter</taxon>
    </lineage>
</organism>
<dbReference type="InterPro" id="IPR008794">
    <property type="entry name" value="Pro_racemase_fam"/>
</dbReference>
<accession>A0A1G9M502</accession>
<dbReference type="SUPFAM" id="SSF54506">
    <property type="entry name" value="Diaminopimelate epimerase-like"/>
    <property type="match status" value="1"/>
</dbReference>
<reference evidence="2 3" key="1">
    <citation type="submission" date="2016-10" db="EMBL/GenBank/DDBJ databases">
        <authorList>
            <person name="de Groot N.N."/>
        </authorList>
    </citation>
    <scope>NUCLEOTIDE SEQUENCE [LARGE SCALE GENOMIC DNA]</scope>
    <source>
        <strain evidence="2 3">DSM 14789</strain>
    </source>
</reference>
<dbReference type="OrthoDB" id="181267at2"/>